<dbReference type="AlphaFoldDB" id="A0A517MD30"/>
<reference evidence="1 2" key="1">
    <citation type="submission" date="2019-02" db="EMBL/GenBank/DDBJ databases">
        <title>Deep-cultivation of Planctomycetes and their phenomic and genomic characterization uncovers novel biology.</title>
        <authorList>
            <person name="Wiegand S."/>
            <person name="Jogler M."/>
            <person name="Boedeker C."/>
            <person name="Pinto D."/>
            <person name="Vollmers J."/>
            <person name="Rivas-Marin E."/>
            <person name="Kohn T."/>
            <person name="Peeters S.H."/>
            <person name="Heuer A."/>
            <person name="Rast P."/>
            <person name="Oberbeckmann S."/>
            <person name="Bunk B."/>
            <person name="Jeske O."/>
            <person name="Meyerdierks A."/>
            <person name="Storesund J.E."/>
            <person name="Kallscheuer N."/>
            <person name="Luecker S."/>
            <person name="Lage O.M."/>
            <person name="Pohl T."/>
            <person name="Merkel B.J."/>
            <person name="Hornburger P."/>
            <person name="Mueller R.-W."/>
            <person name="Bruemmer F."/>
            <person name="Labrenz M."/>
            <person name="Spormann A.M."/>
            <person name="Op den Camp H."/>
            <person name="Overmann J."/>
            <person name="Amann R."/>
            <person name="Jetten M.S.M."/>
            <person name="Mascher T."/>
            <person name="Medema M.H."/>
            <person name="Devos D.P."/>
            <person name="Kaster A.-K."/>
            <person name="Ovreas L."/>
            <person name="Rohde M."/>
            <person name="Galperin M.Y."/>
            <person name="Jogler C."/>
        </authorList>
    </citation>
    <scope>NUCLEOTIDE SEQUENCE [LARGE SCALE GENOMIC DNA]</scope>
    <source>
        <strain evidence="1 2">FF011L</strain>
    </source>
</reference>
<accession>A0A517MD30</accession>
<dbReference type="EMBL" id="CP036262">
    <property type="protein sequence ID" value="QDS92803.1"/>
    <property type="molecule type" value="Genomic_DNA"/>
</dbReference>
<dbReference type="KEGG" id="rml:FF011L_15520"/>
<dbReference type="RefSeq" id="WP_145350999.1">
    <property type="nucleotide sequence ID" value="NZ_CP036262.1"/>
</dbReference>
<dbReference type="Proteomes" id="UP000320672">
    <property type="component" value="Chromosome"/>
</dbReference>
<organism evidence="1 2">
    <name type="scientific">Roseimaritima multifibrata</name>
    <dbReference type="NCBI Taxonomy" id="1930274"/>
    <lineage>
        <taxon>Bacteria</taxon>
        <taxon>Pseudomonadati</taxon>
        <taxon>Planctomycetota</taxon>
        <taxon>Planctomycetia</taxon>
        <taxon>Pirellulales</taxon>
        <taxon>Pirellulaceae</taxon>
        <taxon>Roseimaritima</taxon>
    </lineage>
</organism>
<name>A0A517MD30_9BACT</name>
<gene>
    <name evidence="1" type="ORF">FF011L_15520</name>
</gene>
<keyword evidence="2" id="KW-1185">Reference proteome</keyword>
<protein>
    <submittedName>
        <fullName evidence="1">Uncharacterized protein</fullName>
    </submittedName>
</protein>
<proteinExistence type="predicted"/>
<evidence type="ECO:0000313" key="2">
    <source>
        <dbReference type="Proteomes" id="UP000320672"/>
    </source>
</evidence>
<dbReference type="OrthoDB" id="267670at2"/>
<evidence type="ECO:0000313" key="1">
    <source>
        <dbReference type="EMBL" id="QDS92803.1"/>
    </source>
</evidence>
<sequence>MSQPTSTIDSHRIQAVVREVIARLQNPSAGTSAAAPAAKASNHSVISIAETLVTCDSFRSLPAGVQEIVVRPGTVVTPAAFDLLKERGLRLTRAETSPDAAIAIDSVIDPTGRLFSDADDSLRADSVQKQLAASGLKVANIGLPVLFQHLDKHPLQRAVVLAELPAKVVYQACQHRRICAAAVRSLAELQRIERGLQPNLWVIDMNQVTLPLAVFLAGRCLRMQAPDSLPSPGDVR</sequence>